<dbReference type="Proteomes" id="UP000030653">
    <property type="component" value="Unassembled WGS sequence"/>
</dbReference>
<sequence>MNPSAWSTFHQTVSIFGTQAASYHFLRDTASSWCAANSGKRGSDYRGQLHPYDRFSAVLVP</sequence>
<dbReference type="RefSeq" id="XP_040630408.1">
    <property type="nucleotide sequence ID" value="XM_040772221.1"/>
</dbReference>
<dbReference type="GeneID" id="63687283"/>
<dbReference type="EMBL" id="JH795859">
    <property type="protein sequence ID" value="EJU03514.1"/>
    <property type="molecule type" value="Genomic_DNA"/>
</dbReference>
<evidence type="ECO:0000313" key="1">
    <source>
        <dbReference type="EMBL" id="EJU03514.1"/>
    </source>
</evidence>
<proteinExistence type="predicted"/>
<organism evidence="1 2">
    <name type="scientific">Dacryopinax primogenitus (strain DJM 731)</name>
    <name type="common">Brown rot fungus</name>
    <dbReference type="NCBI Taxonomy" id="1858805"/>
    <lineage>
        <taxon>Eukaryota</taxon>
        <taxon>Fungi</taxon>
        <taxon>Dikarya</taxon>
        <taxon>Basidiomycota</taxon>
        <taxon>Agaricomycotina</taxon>
        <taxon>Dacrymycetes</taxon>
        <taxon>Dacrymycetales</taxon>
        <taxon>Dacrymycetaceae</taxon>
        <taxon>Dacryopinax</taxon>
    </lineage>
</organism>
<dbReference type="HOGENOM" id="CLU_2922580_0_0_1"/>
<evidence type="ECO:0000313" key="2">
    <source>
        <dbReference type="Proteomes" id="UP000030653"/>
    </source>
</evidence>
<gene>
    <name evidence="1" type="ORF">DACRYDRAFT_21078</name>
</gene>
<reference evidence="1 2" key="1">
    <citation type="journal article" date="2012" name="Science">
        <title>The Paleozoic origin of enzymatic lignin decomposition reconstructed from 31 fungal genomes.</title>
        <authorList>
            <person name="Floudas D."/>
            <person name="Binder M."/>
            <person name="Riley R."/>
            <person name="Barry K."/>
            <person name="Blanchette R.A."/>
            <person name="Henrissat B."/>
            <person name="Martinez A.T."/>
            <person name="Otillar R."/>
            <person name="Spatafora J.W."/>
            <person name="Yadav J.S."/>
            <person name="Aerts A."/>
            <person name="Benoit I."/>
            <person name="Boyd A."/>
            <person name="Carlson A."/>
            <person name="Copeland A."/>
            <person name="Coutinho P.M."/>
            <person name="de Vries R.P."/>
            <person name="Ferreira P."/>
            <person name="Findley K."/>
            <person name="Foster B."/>
            <person name="Gaskell J."/>
            <person name="Glotzer D."/>
            <person name="Gorecki P."/>
            <person name="Heitman J."/>
            <person name="Hesse C."/>
            <person name="Hori C."/>
            <person name="Igarashi K."/>
            <person name="Jurgens J.A."/>
            <person name="Kallen N."/>
            <person name="Kersten P."/>
            <person name="Kohler A."/>
            <person name="Kuees U."/>
            <person name="Kumar T.K.A."/>
            <person name="Kuo A."/>
            <person name="LaButti K."/>
            <person name="Larrondo L.F."/>
            <person name="Lindquist E."/>
            <person name="Ling A."/>
            <person name="Lombard V."/>
            <person name="Lucas S."/>
            <person name="Lundell T."/>
            <person name="Martin R."/>
            <person name="McLaughlin D.J."/>
            <person name="Morgenstern I."/>
            <person name="Morin E."/>
            <person name="Murat C."/>
            <person name="Nagy L.G."/>
            <person name="Nolan M."/>
            <person name="Ohm R.A."/>
            <person name="Patyshakuliyeva A."/>
            <person name="Rokas A."/>
            <person name="Ruiz-Duenas F.J."/>
            <person name="Sabat G."/>
            <person name="Salamov A."/>
            <person name="Samejima M."/>
            <person name="Schmutz J."/>
            <person name="Slot J.C."/>
            <person name="St John F."/>
            <person name="Stenlid J."/>
            <person name="Sun H."/>
            <person name="Sun S."/>
            <person name="Syed K."/>
            <person name="Tsang A."/>
            <person name="Wiebenga A."/>
            <person name="Young D."/>
            <person name="Pisabarro A."/>
            <person name="Eastwood D.C."/>
            <person name="Martin F."/>
            <person name="Cullen D."/>
            <person name="Grigoriev I.V."/>
            <person name="Hibbett D.S."/>
        </authorList>
    </citation>
    <scope>NUCLEOTIDE SEQUENCE [LARGE SCALE GENOMIC DNA]</scope>
    <source>
        <strain evidence="1 2">DJM-731 SS1</strain>
    </source>
</reference>
<name>M5G498_DACPD</name>
<accession>M5G498</accession>
<protein>
    <submittedName>
        <fullName evidence="1">Uncharacterized protein</fullName>
    </submittedName>
</protein>
<dbReference type="AlphaFoldDB" id="M5G498"/>
<keyword evidence="2" id="KW-1185">Reference proteome</keyword>